<organism evidence="1 2">
    <name type="scientific">Colletotrichum sojae</name>
    <dbReference type="NCBI Taxonomy" id="2175907"/>
    <lineage>
        <taxon>Eukaryota</taxon>
        <taxon>Fungi</taxon>
        <taxon>Dikarya</taxon>
        <taxon>Ascomycota</taxon>
        <taxon>Pezizomycotina</taxon>
        <taxon>Sordariomycetes</taxon>
        <taxon>Hypocreomycetidae</taxon>
        <taxon>Glomerellales</taxon>
        <taxon>Glomerellaceae</taxon>
        <taxon>Colletotrichum</taxon>
        <taxon>Colletotrichum orchidearum species complex</taxon>
    </lineage>
</organism>
<dbReference type="EMBL" id="WIGN01000160">
    <property type="protein sequence ID" value="KAF6806389.1"/>
    <property type="molecule type" value="Genomic_DNA"/>
</dbReference>
<keyword evidence="2" id="KW-1185">Reference proteome</keyword>
<comment type="caution">
    <text evidence="1">The sequence shown here is derived from an EMBL/GenBank/DDBJ whole genome shotgun (WGS) entry which is preliminary data.</text>
</comment>
<dbReference type="Proteomes" id="UP000652219">
    <property type="component" value="Unassembled WGS sequence"/>
</dbReference>
<gene>
    <name evidence="1" type="ORF">CSOJ01_08884</name>
</gene>
<reference evidence="1 2" key="1">
    <citation type="journal article" date="2020" name="Phytopathology">
        <title>Genome Sequence Resources of Colletotrichum truncatum, C. plurivorum, C. musicola, and C. sojae: Four Species Pathogenic to Soybean (Glycine max).</title>
        <authorList>
            <person name="Rogerio F."/>
            <person name="Boufleur T.R."/>
            <person name="Ciampi-Guillardi M."/>
            <person name="Sukno S.A."/>
            <person name="Thon M.R."/>
            <person name="Massola Junior N.S."/>
            <person name="Baroncelli R."/>
        </authorList>
    </citation>
    <scope>NUCLEOTIDE SEQUENCE [LARGE SCALE GENOMIC DNA]</scope>
    <source>
        <strain evidence="1 2">LFN0009</strain>
    </source>
</reference>
<proteinExistence type="predicted"/>
<sequence>MSRSCPTNSVPSAFEGLPTDQTYGVIPGRNASSPWMVNCCSPNPVQIVDECWSWCELPKSITKGSRDQGKINDDFNLCLSNNGRRFNESNGVSIHIAASAATAPVHVSVSGVLVASLLALAATGSMAL</sequence>
<protein>
    <submittedName>
        <fullName evidence="1">Uncharacterized protein</fullName>
    </submittedName>
</protein>
<evidence type="ECO:0000313" key="1">
    <source>
        <dbReference type="EMBL" id="KAF6806389.1"/>
    </source>
</evidence>
<name>A0A8H6MRK5_9PEZI</name>
<accession>A0A8H6MRK5</accession>
<dbReference type="AlphaFoldDB" id="A0A8H6MRK5"/>
<evidence type="ECO:0000313" key="2">
    <source>
        <dbReference type="Proteomes" id="UP000652219"/>
    </source>
</evidence>